<evidence type="ECO:0000313" key="10">
    <source>
        <dbReference type="Proteomes" id="UP000295135"/>
    </source>
</evidence>
<evidence type="ECO:0000256" key="4">
    <source>
        <dbReference type="ARBA" id="ARBA00022490"/>
    </source>
</evidence>
<keyword evidence="10" id="KW-1185">Reference proteome</keyword>
<feature type="domain" description="RecX first three-helical" evidence="8">
    <location>
        <begin position="15"/>
        <end position="48"/>
    </location>
</feature>
<evidence type="ECO:0000259" key="8">
    <source>
        <dbReference type="Pfam" id="PF21982"/>
    </source>
</evidence>
<comment type="similarity">
    <text evidence="2 5">Belongs to the RecX family.</text>
</comment>
<dbReference type="InterPro" id="IPR053924">
    <property type="entry name" value="RecX_HTH_2nd"/>
</dbReference>
<organism evidence="9 10">
    <name type="scientific">Sulfuritortus calidifontis</name>
    <dbReference type="NCBI Taxonomy" id="1914471"/>
    <lineage>
        <taxon>Bacteria</taxon>
        <taxon>Pseudomonadati</taxon>
        <taxon>Pseudomonadota</taxon>
        <taxon>Betaproteobacteria</taxon>
        <taxon>Nitrosomonadales</taxon>
        <taxon>Thiobacillaceae</taxon>
        <taxon>Sulfuritortus</taxon>
    </lineage>
</organism>
<accession>A0A4R3JW37</accession>
<dbReference type="InterPro" id="IPR053926">
    <property type="entry name" value="RecX_HTH_1st"/>
</dbReference>
<dbReference type="PANTHER" id="PTHR33602:SF1">
    <property type="entry name" value="REGULATORY PROTEIN RECX FAMILY PROTEIN"/>
    <property type="match status" value="1"/>
</dbReference>
<dbReference type="Pfam" id="PF21981">
    <property type="entry name" value="RecX_HTH3"/>
    <property type="match status" value="1"/>
</dbReference>
<feature type="domain" description="RecX second three-helical" evidence="6">
    <location>
        <begin position="59"/>
        <end position="97"/>
    </location>
</feature>
<reference evidence="9 10" key="1">
    <citation type="submission" date="2019-03" db="EMBL/GenBank/DDBJ databases">
        <title>Genomic Encyclopedia of Type Strains, Phase IV (KMG-IV): sequencing the most valuable type-strain genomes for metagenomic binning, comparative biology and taxonomic classification.</title>
        <authorList>
            <person name="Goeker M."/>
        </authorList>
    </citation>
    <scope>NUCLEOTIDE SEQUENCE [LARGE SCALE GENOMIC DNA]</scope>
    <source>
        <strain evidence="9 10">DSM 103923</strain>
    </source>
</reference>
<dbReference type="InterPro" id="IPR053925">
    <property type="entry name" value="RecX_HTH_3rd"/>
</dbReference>
<feature type="domain" description="RecX third three-helical" evidence="7">
    <location>
        <begin position="104"/>
        <end position="148"/>
    </location>
</feature>
<dbReference type="EMBL" id="SLZY01000005">
    <property type="protein sequence ID" value="TCS72349.1"/>
    <property type="molecule type" value="Genomic_DNA"/>
</dbReference>
<dbReference type="Gene3D" id="1.10.10.10">
    <property type="entry name" value="Winged helix-like DNA-binding domain superfamily/Winged helix DNA-binding domain"/>
    <property type="match status" value="3"/>
</dbReference>
<dbReference type="AlphaFoldDB" id="A0A4R3JW37"/>
<evidence type="ECO:0000256" key="3">
    <source>
        <dbReference type="ARBA" id="ARBA00018111"/>
    </source>
</evidence>
<dbReference type="InterPro" id="IPR036388">
    <property type="entry name" value="WH-like_DNA-bd_sf"/>
</dbReference>
<dbReference type="Pfam" id="PF02631">
    <property type="entry name" value="RecX_HTH2"/>
    <property type="match status" value="1"/>
</dbReference>
<dbReference type="Proteomes" id="UP000295135">
    <property type="component" value="Unassembled WGS sequence"/>
</dbReference>
<gene>
    <name evidence="5" type="primary">recX</name>
    <name evidence="9" type="ORF">EDC61_1053</name>
</gene>
<protein>
    <recommendedName>
        <fullName evidence="3 5">Regulatory protein RecX</fullName>
    </recommendedName>
</protein>
<dbReference type="GO" id="GO:0005737">
    <property type="term" value="C:cytoplasm"/>
    <property type="evidence" value="ECO:0007669"/>
    <property type="project" value="UniProtKB-SubCell"/>
</dbReference>
<evidence type="ECO:0000256" key="5">
    <source>
        <dbReference type="HAMAP-Rule" id="MF_01114"/>
    </source>
</evidence>
<dbReference type="GO" id="GO:0006282">
    <property type="term" value="P:regulation of DNA repair"/>
    <property type="evidence" value="ECO:0007669"/>
    <property type="project" value="UniProtKB-UniRule"/>
</dbReference>
<evidence type="ECO:0000313" key="9">
    <source>
        <dbReference type="EMBL" id="TCS72349.1"/>
    </source>
</evidence>
<comment type="function">
    <text evidence="5">Modulates RecA activity.</text>
</comment>
<sequence>MPRALAKSNRALGLRERALNLLARREHSRAELARKLAPHGEADEIAALLDDLEQRKQLSDARYAESLAHARAGKYGSRRLAHELREKGVGEGLIADAVAEAREGDLAAARVAWAKKFGAPPSDANEQARQYRFLLGRGFPNEVVRRVVGGDED</sequence>
<name>A0A4R3JW37_9PROT</name>
<evidence type="ECO:0000256" key="2">
    <source>
        <dbReference type="ARBA" id="ARBA00009695"/>
    </source>
</evidence>
<evidence type="ECO:0000259" key="6">
    <source>
        <dbReference type="Pfam" id="PF02631"/>
    </source>
</evidence>
<dbReference type="NCBIfam" id="NF001055">
    <property type="entry name" value="PRK00117.2-5"/>
    <property type="match status" value="1"/>
</dbReference>
<dbReference type="InterPro" id="IPR003783">
    <property type="entry name" value="Regulatory_RecX"/>
</dbReference>
<evidence type="ECO:0000256" key="1">
    <source>
        <dbReference type="ARBA" id="ARBA00004496"/>
    </source>
</evidence>
<comment type="subcellular location">
    <subcellularLocation>
        <location evidence="1 5">Cytoplasm</location>
    </subcellularLocation>
</comment>
<keyword evidence="4 5" id="KW-0963">Cytoplasm</keyword>
<dbReference type="Pfam" id="PF21982">
    <property type="entry name" value="RecX_HTH1"/>
    <property type="match status" value="1"/>
</dbReference>
<dbReference type="HAMAP" id="MF_01114">
    <property type="entry name" value="RecX"/>
    <property type="match status" value="1"/>
</dbReference>
<evidence type="ECO:0000259" key="7">
    <source>
        <dbReference type="Pfam" id="PF21981"/>
    </source>
</evidence>
<dbReference type="PANTHER" id="PTHR33602">
    <property type="entry name" value="REGULATORY PROTEIN RECX FAMILY PROTEIN"/>
    <property type="match status" value="1"/>
</dbReference>
<comment type="caution">
    <text evidence="9">The sequence shown here is derived from an EMBL/GenBank/DDBJ whole genome shotgun (WGS) entry which is preliminary data.</text>
</comment>
<proteinExistence type="inferred from homology"/>